<feature type="transmembrane region" description="Helical" evidence="1">
    <location>
        <begin position="142"/>
        <end position="162"/>
    </location>
</feature>
<dbReference type="Proteomes" id="UP000580910">
    <property type="component" value="Unassembled WGS sequence"/>
</dbReference>
<keyword evidence="1" id="KW-0812">Transmembrane</keyword>
<feature type="transmembrane region" description="Helical" evidence="1">
    <location>
        <begin position="83"/>
        <end position="107"/>
    </location>
</feature>
<dbReference type="RefSeq" id="WP_182536444.1">
    <property type="nucleotide sequence ID" value="NZ_JACGXA010000001.1"/>
</dbReference>
<dbReference type="EMBL" id="JACGXA010000001">
    <property type="protein sequence ID" value="MBA8802171.1"/>
    <property type="molecule type" value="Genomic_DNA"/>
</dbReference>
<proteinExistence type="predicted"/>
<feature type="transmembrane region" description="Helical" evidence="1">
    <location>
        <begin position="119"/>
        <end position="136"/>
    </location>
</feature>
<accession>A0A7W3IX03</accession>
<keyword evidence="3" id="KW-1185">Reference proteome</keyword>
<evidence type="ECO:0000313" key="3">
    <source>
        <dbReference type="Proteomes" id="UP000580910"/>
    </source>
</evidence>
<feature type="transmembrane region" description="Helical" evidence="1">
    <location>
        <begin position="12"/>
        <end position="29"/>
    </location>
</feature>
<name>A0A7W3IX03_9ACTN</name>
<evidence type="ECO:0000313" key="2">
    <source>
        <dbReference type="EMBL" id="MBA8802171.1"/>
    </source>
</evidence>
<reference evidence="2 3" key="1">
    <citation type="submission" date="2020-07" db="EMBL/GenBank/DDBJ databases">
        <title>Sequencing the genomes of 1000 actinobacteria strains.</title>
        <authorList>
            <person name="Klenk H.-P."/>
        </authorList>
    </citation>
    <scope>NUCLEOTIDE SEQUENCE [LARGE SCALE GENOMIC DNA]</scope>
    <source>
        <strain evidence="2 3">DSM 21349</strain>
    </source>
</reference>
<comment type="caution">
    <text evidence="2">The sequence shown here is derived from an EMBL/GenBank/DDBJ whole genome shotgun (WGS) entry which is preliminary data.</text>
</comment>
<sequence length="173" mass="17768">MGDTTDARPLRPLLMAAWGMGLVAIDFNINGLDLVPDPIGWALALMAALRLASRHAGFRWAAGAAGLALLVSLPSWVGVSGAVLSVASYVASTGFVFAVCTALIALVPHRASGAQTIRWADVALTVLVPLVAWTAGPGSTPAVVLLVLAGLTVFVCFIVLMVQSSRDPLVPVG</sequence>
<keyword evidence="1" id="KW-0472">Membrane</keyword>
<feature type="transmembrane region" description="Helical" evidence="1">
    <location>
        <begin position="60"/>
        <end position="77"/>
    </location>
</feature>
<keyword evidence="1" id="KW-1133">Transmembrane helix</keyword>
<dbReference type="AlphaFoldDB" id="A0A7W3IX03"/>
<organism evidence="2 3">
    <name type="scientific">Nocardioides ginsengisegetis</name>
    <dbReference type="NCBI Taxonomy" id="661491"/>
    <lineage>
        <taxon>Bacteria</taxon>
        <taxon>Bacillati</taxon>
        <taxon>Actinomycetota</taxon>
        <taxon>Actinomycetes</taxon>
        <taxon>Propionibacteriales</taxon>
        <taxon>Nocardioidaceae</taxon>
        <taxon>Nocardioides</taxon>
    </lineage>
</organism>
<gene>
    <name evidence="2" type="ORF">FB382_000462</name>
</gene>
<evidence type="ECO:0000256" key="1">
    <source>
        <dbReference type="SAM" id="Phobius"/>
    </source>
</evidence>
<protein>
    <submittedName>
        <fullName evidence="2">Uncharacterized protein</fullName>
    </submittedName>
</protein>